<dbReference type="RefSeq" id="WP_127161994.1">
    <property type="nucleotide sequence ID" value="NZ_CP029822.1"/>
</dbReference>
<gene>
    <name evidence="2" type="ORF">DM558_03050</name>
</gene>
<keyword evidence="1" id="KW-1133">Transmembrane helix</keyword>
<organism evidence="2 3">
    <name type="scientific">Entomomonas moraniae</name>
    <dbReference type="NCBI Taxonomy" id="2213226"/>
    <lineage>
        <taxon>Bacteria</taxon>
        <taxon>Pseudomonadati</taxon>
        <taxon>Pseudomonadota</taxon>
        <taxon>Gammaproteobacteria</taxon>
        <taxon>Pseudomonadales</taxon>
        <taxon>Pseudomonadaceae</taxon>
        <taxon>Entomomonas</taxon>
    </lineage>
</organism>
<dbReference type="KEGG" id="emo:DM558_03050"/>
<sequence>MLSTPEIILTFVIVTGVAWWWRIHGQRDFALKAVEQHCKKLNISLLDGYVALKQVKLQRDIHGKLRLAKLYNFEFTVTGEQRYVGTITLYGFYVAAINLPPYPFNPQQAEEQQGNIVENRPHPTILTLDDYRKNKKNDT</sequence>
<name>A0A3Q9JHV9_9GAMM</name>
<keyword evidence="1" id="KW-0812">Transmembrane</keyword>
<dbReference type="AlphaFoldDB" id="A0A3Q9JHV9"/>
<proteinExistence type="predicted"/>
<evidence type="ECO:0000256" key="1">
    <source>
        <dbReference type="SAM" id="Phobius"/>
    </source>
</evidence>
<dbReference type="Pfam" id="PF11743">
    <property type="entry name" value="DUF3301"/>
    <property type="match status" value="1"/>
</dbReference>
<accession>A0A3Q9JHV9</accession>
<protein>
    <submittedName>
        <fullName evidence="2">DUF3301 domain-containing protein</fullName>
    </submittedName>
</protein>
<dbReference type="EMBL" id="CP029822">
    <property type="protein sequence ID" value="AZS49819.1"/>
    <property type="molecule type" value="Genomic_DNA"/>
</dbReference>
<dbReference type="Proteomes" id="UP000273143">
    <property type="component" value="Chromosome"/>
</dbReference>
<keyword evidence="3" id="KW-1185">Reference proteome</keyword>
<reference evidence="3" key="1">
    <citation type="submission" date="2018-06" db="EMBL/GenBank/DDBJ databases">
        <title>Complete genome of Pseudomonas insecticola strain QZS01.</title>
        <authorList>
            <person name="Wang J."/>
            <person name="Su Q."/>
        </authorList>
    </citation>
    <scope>NUCLEOTIDE SEQUENCE [LARGE SCALE GENOMIC DNA]</scope>
    <source>
        <strain evidence="3">QZS01</strain>
    </source>
</reference>
<evidence type="ECO:0000313" key="2">
    <source>
        <dbReference type="EMBL" id="AZS49819.1"/>
    </source>
</evidence>
<feature type="transmembrane region" description="Helical" evidence="1">
    <location>
        <begin position="6"/>
        <end position="23"/>
    </location>
</feature>
<dbReference type="InterPro" id="IPR021732">
    <property type="entry name" value="DUF3301"/>
</dbReference>
<keyword evidence="1" id="KW-0472">Membrane</keyword>
<evidence type="ECO:0000313" key="3">
    <source>
        <dbReference type="Proteomes" id="UP000273143"/>
    </source>
</evidence>